<dbReference type="InParanoid" id="A7F1H7"/>
<proteinExistence type="predicted"/>
<gene>
    <name evidence="2" type="ORF">SS1G_11447</name>
</gene>
<evidence type="ECO:0000256" key="1">
    <source>
        <dbReference type="SAM" id="MobiDB-lite"/>
    </source>
</evidence>
<dbReference type="EMBL" id="CH476638">
    <property type="protein sequence ID" value="EDN95569.1"/>
    <property type="molecule type" value="Genomic_DNA"/>
</dbReference>
<protein>
    <submittedName>
        <fullName evidence="2">Uncharacterized protein</fullName>
    </submittedName>
</protein>
<organism evidence="2 3">
    <name type="scientific">Sclerotinia sclerotiorum (strain ATCC 18683 / 1980 / Ss-1)</name>
    <name type="common">White mold</name>
    <name type="synonym">Whetzelinia sclerotiorum</name>
    <dbReference type="NCBI Taxonomy" id="665079"/>
    <lineage>
        <taxon>Eukaryota</taxon>
        <taxon>Fungi</taxon>
        <taxon>Dikarya</taxon>
        <taxon>Ascomycota</taxon>
        <taxon>Pezizomycotina</taxon>
        <taxon>Leotiomycetes</taxon>
        <taxon>Helotiales</taxon>
        <taxon>Sclerotiniaceae</taxon>
        <taxon>Sclerotinia</taxon>
    </lineage>
</organism>
<keyword evidence="3" id="KW-1185">Reference proteome</keyword>
<evidence type="ECO:0000313" key="3">
    <source>
        <dbReference type="Proteomes" id="UP000001312"/>
    </source>
</evidence>
<dbReference type="AlphaFoldDB" id="A7F1H7"/>
<dbReference type="Proteomes" id="UP000001312">
    <property type="component" value="Unassembled WGS sequence"/>
</dbReference>
<dbReference type="GeneID" id="5483619"/>
<reference evidence="3" key="1">
    <citation type="journal article" date="2011" name="PLoS Genet.">
        <title>Genomic analysis of the necrotrophic fungal pathogens Sclerotinia sclerotiorum and Botrytis cinerea.</title>
        <authorList>
            <person name="Amselem J."/>
            <person name="Cuomo C.A."/>
            <person name="van Kan J.A."/>
            <person name="Viaud M."/>
            <person name="Benito E.P."/>
            <person name="Couloux A."/>
            <person name="Coutinho P.M."/>
            <person name="de Vries R.P."/>
            <person name="Dyer P.S."/>
            <person name="Fillinger S."/>
            <person name="Fournier E."/>
            <person name="Gout L."/>
            <person name="Hahn M."/>
            <person name="Kohn L."/>
            <person name="Lapalu N."/>
            <person name="Plummer K.M."/>
            <person name="Pradier J.M."/>
            <person name="Quevillon E."/>
            <person name="Sharon A."/>
            <person name="Simon A."/>
            <person name="ten Have A."/>
            <person name="Tudzynski B."/>
            <person name="Tudzynski P."/>
            <person name="Wincker P."/>
            <person name="Andrew M."/>
            <person name="Anthouard V."/>
            <person name="Beever R.E."/>
            <person name="Beffa R."/>
            <person name="Benoit I."/>
            <person name="Bouzid O."/>
            <person name="Brault B."/>
            <person name="Chen Z."/>
            <person name="Choquer M."/>
            <person name="Collemare J."/>
            <person name="Cotton P."/>
            <person name="Danchin E.G."/>
            <person name="Da Silva C."/>
            <person name="Gautier A."/>
            <person name="Giraud C."/>
            <person name="Giraud T."/>
            <person name="Gonzalez C."/>
            <person name="Grossetete S."/>
            <person name="Guldener U."/>
            <person name="Henrissat B."/>
            <person name="Howlett B.J."/>
            <person name="Kodira C."/>
            <person name="Kretschmer M."/>
            <person name="Lappartient A."/>
            <person name="Leroch M."/>
            <person name="Levis C."/>
            <person name="Mauceli E."/>
            <person name="Neuveglise C."/>
            <person name="Oeser B."/>
            <person name="Pearson M."/>
            <person name="Poulain J."/>
            <person name="Poussereau N."/>
            <person name="Quesneville H."/>
            <person name="Rascle C."/>
            <person name="Schumacher J."/>
            <person name="Segurens B."/>
            <person name="Sexton A."/>
            <person name="Silva E."/>
            <person name="Sirven C."/>
            <person name="Soanes D.M."/>
            <person name="Talbot N.J."/>
            <person name="Templeton M."/>
            <person name="Yandava C."/>
            <person name="Yarden O."/>
            <person name="Zeng Q."/>
            <person name="Rollins J.A."/>
            <person name="Lebrun M.H."/>
            <person name="Dickman M."/>
        </authorList>
    </citation>
    <scope>NUCLEOTIDE SEQUENCE [LARGE SCALE GENOMIC DNA]</scope>
    <source>
        <strain evidence="3">ATCC 18683 / 1980 / Ss-1</strain>
    </source>
</reference>
<feature type="region of interest" description="Disordered" evidence="1">
    <location>
        <begin position="1"/>
        <end position="22"/>
    </location>
</feature>
<dbReference type="RefSeq" id="XP_001587455.1">
    <property type="nucleotide sequence ID" value="XM_001587405.1"/>
</dbReference>
<dbReference type="KEGG" id="ssl:SS1G_11447"/>
<sequence>MVKRSNSDHALSSKDALERSQQRRLRRLKINILAARQETTQMRALSATEEATEIAI</sequence>
<evidence type="ECO:0000313" key="2">
    <source>
        <dbReference type="EMBL" id="EDN95569.1"/>
    </source>
</evidence>
<accession>A7F1H7</accession>
<name>A7F1H7_SCLS1</name>
<feature type="compositionally biased region" description="Basic and acidic residues" evidence="1">
    <location>
        <begin position="1"/>
        <end position="21"/>
    </location>
</feature>